<accession>A0A1Q9CS06</accession>
<organism evidence="2 3">
    <name type="scientific">Symbiodinium microadriaticum</name>
    <name type="common">Dinoflagellate</name>
    <name type="synonym">Zooxanthella microadriatica</name>
    <dbReference type="NCBI Taxonomy" id="2951"/>
    <lineage>
        <taxon>Eukaryota</taxon>
        <taxon>Sar</taxon>
        <taxon>Alveolata</taxon>
        <taxon>Dinophyceae</taxon>
        <taxon>Suessiales</taxon>
        <taxon>Symbiodiniaceae</taxon>
        <taxon>Symbiodinium</taxon>
    </lineage>
</organism>
<evidence type="ECO:0000313" key="2">
    <source>
        <dbReference type="EMBL" id="OLP85691.1"/>
    </source>
</evidence>
<feature type="compositionally biased region" description="Basic and acidic residues" evidence="1">
    <location>
        <begin position="562"/>
        <end position="574"/>
    </location>
</feature>
<comment type="caution">
    <text evidence="2">The sequence shown here is derived from an EMBL/GenBank/DDBJ whole genome shotgun (WGS) entry which is preliminary data.</text>
</comment>
<feature type="compositionally biased region" description="Acidic residues" evidence="1">
    <location>
        <begin position="575"/>
        <end position="593"/>
    </location>
</feature>
<feature type="region of interest" description="Disordered" evidence="1">
    <location>
        <begin position="558"/>
        <end position="609"/>
    </location>
</feature>
<evidence type="ECO:0000256" key="1">
    <source>
        <dbReference type="SAM" id="MobiDB-lite"/>
    </source>
</evidence>
<name>A0A1Q9CS06_SYMMI</name>
<proteinExistence type="predicted"/>
<feature type="region of interest" description="Disordered" evidence="1">
    <location>
        <begin position="294"/>
        <end position="351"/>
    </location>
</feature>
<protein>
    <submittedName>
        <fullName evidence="2">Ribosome-binding protein 1</fullName>
    </submittedName>
</protein>
<dbReference type="EMBL" id="LSRX01000962">
    <property type="protein sequence ID" value="OLP85691.1"/>
    <property type="molecule type" value="Genomic_DNA"/>
</dbReference>
<feature type="compositionally biased region" description="Basic and acidic residues" evidence="1">
    <location>
        <begin position="213"/>
        <end position="225"/>
    </location>
</feature>
<reference evidence="2 3" key="1">
    <citation type="submission" date="2016-02" db="EMBL/GenBank/DDBJ databases">
        <title>Genome analysis of coral dinoflagellate symbionts highlights evolutionary adaptations to a symbiotic lifestyle.</title>
        <authorList>
            <person name="Aranda M."/>
            <person name="Li Y."/>
            <person name="Liew Y.J."/>
            <person name="Baumgarten S."/>
            <person name="Simakov O."/>
            <person name="Wilson M."/>
            <person name="Piel J."/>
            <person name="Ashoor H."/>
            <person name="Bougouffa S."/>
            <person name="Bajic V.B."/>
            <person name="Ryu T."/>
            <person name="Ravasi T."/>
            <person name="Bayer T."/>
            <person name="Micklem G."/>
            <person name="Kim H."/>
            <person name="Bhak J."/>
            <person name="Lajeunesse T.C."/>
            <person name="Voolstra C.R."/>
        </authorList>
    </citation>
    <scope>NUCLEOTIDE SEQUENCE [LARGE SCALE GENOMIC DNA]</scope>
    <source>
        <strain evidence="2 3">CCMP2467</strain>
    </source>
</reference>
<evidence type="ECO:0000313" key="3">
    <source>
        <dbReference type="Proteomes" id="UP000186817"/>
    </source>
</evidence>
<feature type="region of interest" description="Disordered" evidence="1">
    <location>
        <begin position="1"/>
        <end position="280"/>
    </location>
</feature>
<feature type="compositionally biased region" description="Basic and acidic residues" evidence="1">
    <location>
        <begin position="21"/>
        <end position="30"/>
    </location>
</feature>
<sequence>MGRGGSKGKASKKGAADPGDSDIHLSRETGPRTYEYVGRVPSPANDPNGKGSGKDKGASATQGAKGKKGGKGGKPSGKPSSNDSDLRTPTPKKPAQDAQNTGSPPSRPKGTTKGCGASEGTKCAVGSGSKGGKAAKGGAADRAGKEGDVLIKGAKGAHAGKGVDQAGRKGGATGTKGAMDQAGKGKGALDHTGNKGKGAPDQTGKGSKGAADQTRKGKGATDRVADQAGKGKGATDRVADQAGKGKGAADRVADQTGKGKGAADQAGSKGTKGVVNKGTGVLADKGVKGAVDTKGGTKGAEQAGKGTQCDQAGKGMKGTCADDANVQRGKGKGGLIDHTGKRKSDNPPGDDRHVCRRVSFGSGLRKGLVAQWAATPPHSAARFEFLKAFLLDKEHLATIKVEPYFEELSESKEKEQFTELPLCMIRQKYEGVAGGKAFVENLLASQVGKKHPQSDDKEMRIYKVFDSVTVRDLSDKAVNVAAGLGSCGLCNQESLIAKLGTITVECTRIQKLVFNAAPFDDCLATMAYYKQDILKDYQNQVTDAEDIWLGHERKAAQKRKMEKAEEKKQKKQKEEEENQGQEEEDEYEDEEEPSTWGDGPGSEDEAKDGQEWEELDRLMYWKELSHTDWASALRVFCTLGSDGVVIDNGSFKCVYDGLQADLEAVKKFYNLQLISDAAEFISLHGDTPLTGIVGWSPWLRAAVCLALARIEELMLSNERLFTAADSVEMESMYMVFRSAYDRLANAALAANQCRRSAQIYRLI</sequence>
<dbReference type="AlphaFoldDB" id="A0A1Q9CS06"/>
<dbReference type="OrthoDB" id="434572at2759"/>
<gene>
    <name evidence="2" type="primary">Rrbp1</name>
    <name evidence="2" type="ORF">AK812_SmicGene33291</name>
</gene>
<feature type="compositionally biased region" description="Low complexity" evidence="1">
    <location>
        <begin position="152"/>
        <end position="162"/>
    </location>
</feature>
<keyword evidence="3" id="KW-1185">Reference proteome</keyword>
<feature type="compositionally biased region" description="Low complexity" evidence="1">
    <location>
        <begin position="267"/>
        <end position="280"/>
    </location>
</feature>
<feature type="compositionally biased region" description="Basic and acidic residues" evidence="1">
    <location>
        <begin position="338"/>
        <end position="351"/>
    </location>
</feature>
<dbReference type="Proteomes" id="UP000186817">
    <property type="component" value="Unassembled WGS sequence"/>
</dbReference>